<dbReference type="EMBL" id="CP000125">
    <property type="protein sequence ID" value="ABA51763.1"/>
    <property type="molecule type" value="Genomic_DNA"/>
</dbReference>
<proteinExistence type="predicted"/>
<dbReference type="EnsemblBacteria" id="ABA51763">
    <property type="protein sequence ID" value="ABA51763"/>
    <property type="gene ID" value="BURPS1710b_A1617"/>
</dbReference>
<organism evidence="1 2">
    <name type="scientific">Burkholderia pseudomallei (strain 1710b)</name>
    <dbReference type="NCBI Taxonomy" id="320372"/>
    <lineage>
        <taxon>Bacteria</taxon>
        <taxon>Pseudomonadati</taxon>
        <taxon>Pseudomonadota</taxon>
        <taxon>Betaproteobacteria</taxon>
        <taxon>Burkholderiales</taxon>
        <taxon>Burkholderiaceae</taxon>
        <taxon>Burkholderia</taxon>
        <taxon>pseudomallei group</taxon>
    </lineage>
</organism>
<evidence type="ECO:0000313" key="1">
    <source>
        <dbReference type="EMBL" id="ABA51763.1"/>
    </source>
</evidence>
<dbReference type="KEGG" id="bpm:BURPS1710b_A1617"/>
<sequence>MSKERSDRVFQRVLSTYDDAKRLGAGRSVD</sequence>
<gene>
    <name evidence="1" type="ordered locus">BURPS1710b_A1617</name>
</gene>
<accession>Q3JI29</accession>
<protein>
    <submittedName>
        <fullName evidence="1">Uncharacterized protein</fullName>
    </submittedName>
</protein>
<dbReference type="Proteomes" id="UP000002700">
    <property type="component" value="Chromosome II"/>
</dbReference>
<dbReference type="AlphaFoldDB" id="Q3JI29"/>
<name>Q3JI29_BURP1</name>
<reference evidence="1 2" key="1">
    <citation type="submission" date="2005-09" db="EMBL/GenBank/DDBJ databases">
        <authorList>
            <person name="Woods D.E."/>
            <person name="Nierman W.C."/>
        </authorList>
    </citation>
    <scope>NUCLEOTIDE SEQUENCE [LARGE SCALE GENOMIC DNA]</scope>
    <source>
        <strain evidence="1 2">1710b</strain>
    </source>
</reference>
<dbReference type="HOGENOM" id="CLU_3402547_0_0_4"/>
<evidence type="ECO:0000313" key="2">
    <source>
        <dbReference type="Proteomes" id="UP000002700"/>
    </source>
</evidence>